<dbReference type="InterPro" id="IPR032466">
    <property type="entry name" value="Metal_Hydrolase"/>
</dbReference>
<dbReference type="PANTHER" id="PTHR43135:SF3">
    <property type="entry name" value="ALPHA-D-RIBOSE 1-METHYLPHOSPHONATE 5-TRIPHOSPHATE DIPHOSPHATASE"/>
    <property type="match status" value="1"/>
</dbReference>
<dbReference type="Proteomes" id="UP000234752">
    <property type="component" value="Chromosome eg_1"/>
</dbReference>
<name>A0A2K9NAJ2_9PROT</name>
<dbReference type="InterPro" id="IPR051781">
    <property type="entry name" value="Metallo-dep_Hydrolase"/>
</dbReference>
<dbReference type="AlphaFoldDB" id="A0A2K9NAJ2"/>
<keyword evidence="1" id="KW-0732">Signal</keyword>
<dbReference type="PANTHER" id="PTHR43135">
    <property type="entry name" value="ALPHA-D-RIBOSE 1-METHYLPHOSPHONATE 5-TRIPHOSPHATE DIPHOSPHATASE"/>
    <property type="match status" value="1"/>
</dbReference>
<dbReference type="RefSeq" id="WP_102111869.1">
    <property type="nucleotide sequence ID" value="NZ_CP025611.1"/>
</dbReference>
<reference evidence="3 4" key="1">
    <citation type="submission" date="2017-12" db="EMBL/GenBank/DDBJ databases">
        <title>Genomes of bacteria within cyanobacterial aggregates.</title>
        <authorList>
            <person name="Cai H."/>
        </authorList>
    </citation>
    <scope>NUCLEOTIDE SEQUENCE [LARGE SCALE GENOMIC DNA]</scope>
    <source>
        <strain evidence="3 4">TH16</strain>
    </source>
</reference>
<dbReference type="Gene3D" id="3.30.110.90">
    <property type="entry name" value="Amidohydrolase"/>
    <property type="match status" value="1"/>
</dbReference>
<dbReference type="InterPro" id="IPR011059">
    <property type="entry name" value="Metal-dep_hydrolase_composite"/>
</dbReference>
<dbReference type="KEGG" id="ncb:C0V82_07930"/>
<dbReference type="Pfam" id="PF01979">
    <property type="entry name" value="Amidohydro_1"/>
    <property type="match status" value="1"/>
</dbReference>
<keyword evidence="4" id="KW-1185">Reference proteome</keyword>
<dbReference type="SUPFAM" id="SSF51556">
    <property type="entry name" value="Metallo-dependent hydrolases"/>
    <property type="match status" value="1"/>
</dbReference>
<dbReference type="OrthoDB" id="9766983at2"/>
<evidence type="ECO:0000313" key="3">
    <source>
        <dbReference type="EMBL" id="AUN30170.1"/>
    </source>
</evidence>
<dbReference type="Gene3D" id="2.30.40.10">
    <property type="entry name" value="Urease, subunit C, domain 1"/>
    <property type="match status" value="1"/>
</dbReference>
<dbReference type="Gene3D" id="3.40.50.10910">
    <property type="entry name" value="Amidohydrolase"/>
    <property type="match status" value="1"/>
</dbReference>
<gene>
    <name evidence="3" type="ORF">C0V82_07930</name>
</gene>
<dbReference type="InterPro" id="IPR006680">
    <property type="entry name" value="Amidohydro-rel"/>
</dbReference>
<dbReference type="Gene3D" id="1.20.58.520">
    <property type="entry name" value="Amidohydrolase"/>
    <property type="match status" value="1"/>
</dbReference>
<evidence type="ECO:0000313" key="4">
    <source>
        <dbReference type="Proteomes" id="UP000234752"/>
    </source>
</evidence>
<protein>
    <submittedName>
        <fullName evidence="3">Hydrolase</fullName>
    </submittedName>
</protein>
<feature type="domain" description="Amidohydrolase-related" evidence="2">
    <location>
        <begin position="95"/>
        <end position="445"/>
    </location>
</feature>
<feature type="signal peptide" evidence="1">
    <location>
        <begin position="1"/>
        <end position="23"/>
    </location>
</feature>
<dbReference type="GO" id="GO:0016810">
    <property type="term" value="F:hydrolase activity, acting on carbon-nitrogen (but not peptide) bonds"/>
    <property type="evidence" value="ECO:0007669"/>
    <property type="project" value="InterPro"/>
</dbReference>
<accession>A0A2K9NAJ2</accession>
<organism evidence="3 4">
    <name type="scientific">Niveispirillum cyanobacteriorum</name>
    <dbReference type="NCBI Taxonomy" id="1612173"/>
    <lineage>
        <taxon>Bacteria</taxon>
        <taxon>Pseudomonadati</taxon>
        <taxon>Pseudomonadota</taxon>
        <taxon>Alphaproteobacteria</taxon>
        <taxon>Rhodospirillales</taxon>
        <taxon>Azospirillaceae</taxon>
        <taxon>Niveispirillum</taxon>
    </lineage>
</organism>
<evidence type="ECO:0000259" key="2">
    <source>
        <dbReference type="Pfam" id="PF01979"/>
    </source>
</evidence>
<dbReference type="EMBL" id="CP025611">
    <property type="protein sequence ID" value="AUN30170.1"/>
    <property type="molecule type" value="Genomic_DNA"/>
</dbReference>
<keyword evidence="3" id="KW-0378">Hydrolase</keyword>
<sequence>MTRTALGLLLLTASLISPALAHAPPGAMERPFAPAEKGARVIYAGVTLIDGRGGPAQPGMAVITEGERIANVLPLAQLDAASRTGATLIDLTGQYLIPGLIDSHQHMATPPNRVQAEAQMRRDVFGGVTAVRDMADDLRAINEYARAARVGEVPGPDIWAAALFAGPDFFDDPRTAAAAEGVKPGAVPWMRAVDDTTNLSEAVTLARGTSAIAVKLYDNLRPQDVRAITAEAHRQGLRVWAHGMVFPTPPADVVAAGVDSISHTCYLAYHISNPRPLTYKDRRLVEIDRLKGGDNPEMAALFKDMAKRGIILDATLRVYQEYDKRLTAKPDMKPRPHCTLDVAAALTAQARREGVTIVTGTDGVPPAAHPWPALYDELTLLHSRAGMSTAEVIRAATLDGARVLGQEAEMGSVEAGKLANFVVLARDPLADLGNLTSIRFTVKRGTRLDRTAYRPITAQEMPQDD</sequence>
<feature type="chain" id="PRO_5014616768" evidence="1">
    <location>
        <begin position="24"/>
        <end position="465"/>
    </location>
</feature>
<evidence type="ECO:0000256" key="1">
    <source>
        <dbReference type="SAM" id="SignalP"/>
    </source>
</evidence>
<dbReference type="SUPFAM" id="SSF51338">
    <property type="entry name" value="Composite domain of metallo-dependent hydrolases"/>
    <property type="match status" value="1"/>
</dbReference>
<proteinExistence type="predicted"/>